<accession>A0A482WWS8</accession>
<feature type="region of interest" description="Disordered" evidence="1">
    <location>
        <begin position="15"/>
        <end position="53"/>
    </location>
</feature>
<evidence type="ECO:0000313" key="3">
    <source>
        <dbReference type="Proteomes" id="UP000291343"/>
    </source>
</evidence>
<sequence>MGRVWNLFGSRGSSVADEVTSFPSPSTTTPVTSSSPPVTSPSVTSPSVTSGTATGLQNRISSVWNGLAPNSNPTSTFVSGWLTKIMTSYSSCTQEGANCNPNCTLNALKQMIDVACFLMKTFS</sequence>
<keyword evidence="3" id="KW-1185">Reference proteome</keyword>
<comment type="caution">
    <text evidence="2">The sequence shown here is derived from an EMBL/GenBank/DDBJ whole genome shotgun (WGS) entry which is preliminary data.</text>
</comment>
<organism evidence="2 3">
    <name type="scientific">Laodelphax striatellus</name>
    <name type="common">Small brown planthopper</name>
    <name type="synonym">Delphax striatella</name>
    <dbReference type="NCBI Taxonomy" id="195883"/>
    <lineage>
        <taxon>Eukaryota</taxon>
        <taxon>Metazoa</taxon>
        <taxon>Ecdysozoa</taxon>
        <taxon>Arthropoda</taxon>
        <taxon>Hexapoda</taxon>
        <taxon>Insecta</taxon>
        <taxon>Pterygota</taxon>
        <taxon>Neoptera</taxon>
        <taxon>Paraneoptera</taxon>
        <taxon>Hemiptera</taxon>
        <taxon>Auchenorrhyncha</taxon>
        <taxon>Fulgoroidea</taxon>
        <taxon>Delphacidae</taxon>
        <taxon>Criomorphinae</taxon>
        <taxon>Laodelphax</taxon>
    </lineage>
</organism>
<evidence type="ECO:0000256" key="1">
    <source>
        <dbReference type="SAM" id="MobiDB-lite"/>
    </source>
</evidence>
<dbReference type="InParanoid" id="A0A482WWS8"/>
<dbReference type="EMBL" id="QKKF02023467">
    <property type="protein sequence ID" value="RZF37742.1"/>
    <property type="molecule type" value="Genomic_DNA"/>
</dbReference>
<gene>
    <name evidence="2" type="ORF">LSTR_LSTR015101</name>
</gene>
<name>A0A482WWS8_LAOST</name>
<evidence type="ECO:0000313" key="2">
    <source>
        <dbReference type="EMBL" id="RZF37742.1"/>
    </source>
</evidence>
<dbReference type="AlphaFoldDB" id="A0A482WWS8"/>
<protein>
    <submittedName>
        <fullName evidence="2">Uncharacterized protein</fullName>
    </submittedName>
</protein>
<proteinExistence type="predicted"/>
<feature type="compositionally biased region" description="Low complexity" evidence="1">
    <location>
        <begin position="19"/>
        <end position="50"/>
    </location>
</feature>
<reference evidence="2 3" key="1">
    <citation type="journal article" date="2017" name="Gigascience">
        <title>Genome sequence of the small brown planthopper, Laodelphax striatellus.</title>
        <authorList>
            <person name="Zhu J."/>
            <person name="Jiang F."/>
            <person name="Wang X."/>
            <person name="Yang P."/>
            <person name="Bao Y."/>
            <person name="Zhao W."/>
            <person name="Wang W."/>
            <person name="Lu H."/>
            <person name="Wang Q."/>
            <person name="Cui N."/>
            <person name="Li J."/>
            <person name="Chen X."/>
            <person name="Luo L."/>
            <person name="Yu J."/>
            <person name="Kang L."/>
            <person name="Cui F."/>
        </authorList>
    </citation>
    <scope>NUCLEOTIDE SEQUENCE [LARGE SCALE GENOMIC DNA]</scope>
    <source>
        <strain evidence="2">Lst14</strain>
    </source>
</reference>
<dbReference type="Proteomes" id="UP000291343">
    <property type="component" value="Unassembled WGS sequence"/>
</dbReference>